<feature type="region of interest" description="Disordered" evidence="1">
    <location>
        <begin position="1"/>
        <end position="78"/>
    </location>
</feature>
<keyword evidence="3" id="KW-1185">Reference proteome</keyword>
<feature type="compositionally biased region" description="Basic residues" evidence="1">
    <location>
        <begin position="129"/>
        <end position="139"/>
    </location>
</feature>
<feature type="compositionally biased region" description="Low complexity" evidence="1">
    <location>
        <begin position="50"/>
        <end position="61"/>
    </location>
</feature>
<evidence type="ECO:0000313" key="2">
    <source>
        <dbReference type="EMBL" id="KAK3881977.1"/>
    </source>
</evidence>
<evidence type="ECO:0000256" key="1">
    <source>
        <dbReference type="SAM" id="MobiDB-lite"/>
    </source>
</evidence>
<accession>A0AAE1KSK7</accession>
<dbReference type="AlphaFoldDB" id="A0AAE1KSK7"/>
<comment type="caution">
    <text evidence="2">The sequence shown here is derived from an EMBL/GenBank/DDBJ whole genome shotgun (WGS) entry which is preliminary data.</text>
</comment>
<reference evidence="2" key="1">
    <citation type="submission" date="2023-10" db="EMBL/GenBank/DDBJ databases">
        <title>Genome assemblies of two species of porcelain crab, Petrolisthes cinctipes and Petrolisthes manimaculis (Anomura: Porcellanidae).</title>
        <authorList>
            <person name="Angst P."/>
        </authorList>
    </citation>
    <scope>NUCLEOTIDE SEQUENCE</scope>
    <source>
        <strain evidence="2">PB745_01</strain>
        <tissue evidence="2">Gill</tissue>
    </source>
</reference>
<evidence type="ECO:0000313" key="3">
    <source>
        <dbReference type="Proteomes" id="UP001286313"/>
    </source>
</evidence>
<feature type="compositionally biased region" description="Low complexity" evidence="1">
    <location>
        <begin position="140"/>
        <end position="151"/>
    </location>
</feature>
<organism evidence="2 3">
    <name type="scientific">Petrolisthes cinctipes</name>
    <name type="common">Flat porcelain crab</name>
    <dbReference type="NCBI Taxonomy" id="88211"/>
    <lineage>
        <taxon>Eukaryota</taxon>
        <taxon>Metazoa</taxon>
        <taxon>Ecdysozoa</taxon>
        <taxon>Arthropoda</taxon>
        <taxon>Crustacea</taxon>
        <taxon>Multicrustacea</taxon>
        <taxon>Malacostraca</taxon>
        <taxon>Eumalacostraca</taxon>
        <taxon>Eucarida</taxon>
        <taxon>Decapoda</taxon>
        <taxon>Pleocyemata</taxon>
        <taxon>Anomura</taxon>
        <taxon>Galatheoidea</taxon>
        <taxon>Porcellanidae</taxon>
        <taxon>Petrolisthes</taxon>
    </lineage>
</organism>
<feature type="region of interest" description="Disordered" evidence="1">
    <location>
        <begin position="127"/>
        <end position="184"/>
    </location>
</feature>
<proteinExistence type="predicted"/>
<sequence length="282" mass="29533">MATTEDWNPRSLSSFSTFGGGQGSPPLGGLNGHAFHVNGTNHVTSDTEDGTTTSTTSTTSNNGGGGVSVSGLGNGGDGVGGDGNSISLLVTSGKTNGLVTVNGSTPPDVCLESPDIIPTCHKPSALKMASHHHHHHHHNNNNNHNNHNNNNPPELVSLVSTTSSITSNNSHSHTHHKPLLGTPVLPPSVEGVGVVRVRHFHSKSLAGDELGPPLPLPRHGHSRSLVENMDHLLLGPRSPDGERSREVSLFLGPTDRRFGFSVVGGVGEKFPPRIEEMAKGKY</sequence>
<gene>
    <name evidence="2" type="ORF">Pcinc_013616</name>
</gene>
<feature type="compositionally biased region" description="Gly residues" evidence="1">
    <location>
        <begin position="62"/>
        <end position="78"/>
    </location>
</feature>
<protein>
    <submittedName>
        <fullName evidence="2">Uncharacterized protein</fullName>
    </submittedName>
</protein>
<name>A0AAE1KSK7_PETCI</name>
<dbReference type="EMBL" id="JAWQEG010001152">
    <property type="protein sequence ID" value="KAK3881977.1"/>
    <property type="molecule type" value="Genomic_DNA"/>
</dbReference>
<feature type="compositionally biased region" description="Low complexity" evidence="1">
    <location>
        <begin position="160"/>
        <end position="171"/>
    </location>
</feature>
<dbReference type="Proteomes" id="UP001286313">
    <property type="component" value="Unassembled WGS sequence"/>
</dbReference>